<proteinExistence type="predicted"/>
<keyword evidence="3" id="KW-1185">Reference proteome</keyword>
<reference evidence="2 3" key="1">
    <citation type="submission" date="2018-06" db="EMBL/GenBank/DDBJ databases">
        <title>Genome analysis of cellulolytic fungus Trichoderma lentiforme CFAM-422.</title>
        <authorList>
            <person name="Steindorff A.S."/>
            <person name="Formighieri E.F."/>
            <person name="Midorikawa G.E.O."/>
            <person name="Tamietti M.S."/>
            <person name="Ramos E.Z."/>
            <person name="Silva A.S."/>
            <person name="Bon E.P.S."/>
            <person name="Mendes T.D."/>
            <person name="Damaso M.C.T."/>
            <person name="Favaro L.C.L."/>
        </authorList>
    </citation>
    <scope>NUCLEOTIDE SEQUENCE [LARGE SCALE GENOMIC DNA]</scope>
    <source>
        <strain evidence="2 3">CFAM-422</strain>
    </source>
</reference>
<accession>A0A9P4XN31</accession>
<evidence type="ECO:0000313" key="3">
    <source>
        <dbReference type="Proteomes" id="UP000801864"/>
    </source>
</evidence>
<dbReference type="AlphaFoldDB" id="A0A9P4XN31"/>
<name>A0A9P4XN31_9HYPO</name>
<comment type="caution">
    <text evidence="2">The sequence shown here is derived from an EMBL/GenBank/DDBJ whole genome shotgun (WGS) entry which is preliminary data.</text>
</comment>
<evidence type="ECO:0000256" key="1">
    <source>
        <dbReference type="SAM" id="MobiDB-lite"/>
    </source>
</evidence>
<evidence type="ECO:0000313" key="2">
    <source>
        <dbReference type="EMBL" id="KAF3077196.1"/>
    </source>
</evidence>
<sequence length="64" mass="6673">MKEDEEDEQGENTLHMTGSSAARLGMCKLAIESSSPSQGKGAATRSAAEFLRAGPAPELTARPP</sequence>
<organism evidence="2 3">
    <name type="scientific">Trichoderma lentiforme</name>
    <dbReference type="NCBI Taxonomy" id="1567552"/>
    <lineage>
        <taxon>Eukaryota</taxon>
        <taxon>Fungi</taxon>
        <taxon>Dikarya</taxon>
        <taxon>Ascomycota</taxon>
        <taxon>Pezizomycotina</taxon>
        <taxon>Sordariomycetes</taxon>
        <taxon>Hypocreomycetidae</taxon>
        <taxon>Hypocreales</taxon>
        <taxon>Hypocreaceae</taxon>
        <taxon>Trichoderma</taxon>
    </lineage>
</organism>
<feature type="region of interest" description="Disordered" evidence="1">
    <location>
        <begin position="32"/>
        <end position="64"/>
    </location>
</feature>
<protein>
    <submittedName>
        <fullName evidence="2">Uncharacterized protein</fullName>
    </submittedName>
</protein>
<dbReference type="Proteomes" id="UP000801864">
    <property type="component" value="Unassembled WGS sequence"/>
</dbReference>
<gene>
    <name evidence="2" type="ORF">CFAM422_000429</name>
</gene>
<feature type="compositionally biased region" description="Polar residues" evidence="1">
    <location>
        <begin position="11"/>
        <end position="20"/>
    </location>
</feature>
<dbReference type="EMBL" id="QLNT01000001">
    <property type="protein sequence ID" value="KAF3077196.1"/>
    <property type="molecule type" value="Genomic_DNA"/>
</dbReference>
<feature type="compositionally biased region" description="Acidic residues" evidence="1">
    <location>
        <begin position="1"/>
        <end position="10"/>
    </location>
</feature>
<feature type="region of interest" description="Disordered" evidence="1">
    <location>
        <begin position="1"/>
        <end position="20"/>
    </location>
</feature>